<feature type="region of interest" description="Disordered" evidence="1">
    <location>
        <begin position="463"/>
        <end position="493"/>
    </location>
</feature>
<gene>
    <name evidence="2" type="ORF">HYH03_016294</name>
</gene>
<keyword evidence="3" id="KW-1185">Reference proteome</keyword>
<feature type="compositionally biased region" description="Gly residues" evidence="1">
    <location>
        <begin position="463"/>
        <end position="479"/>
    </location>
</feature>
<dbReference type="PANTHER" id="PTHR40903:SF1">
    <property type="entry name" value="HYPHALLY REGULATED CELL WALL PROTEIN 3"/>
    <property type="match status" value="1"/>
</dbReference>
<evidence type="ECO:0000256" key="1">
    <source>
        <dbReference type="SAM" id="MobiDB-lite"/>
    </source>
</evidence>
<dbReference type="AlphaFoldDB" id="A0A835XIW9"/>
<evidence type="ECO:0008006" key="4">
    <source>
        <dbReference type="Google" id="ProtNLM"/>
    </source>
</evidence>
<accession>A0A835XIW9</accession>
<protein>
    <recommendedName>
        <fullName evidence="4">NYN domain-containing protein</fullName>
    </recommendedName>
</protein>
<comment type="caution">
    <text evidence="2">The sequence shown here is derived from an EMBL/GenBank/DDBJ whole genome shotgun (WGS) entry which is preliminary data.</text>
</comment>
<evidence type="ECO:0000313" key="2">
    <source>
        <dbReference type="EMBL" id="KAG2484908.1"/>
    </source>
</evidence>
<sequence length="493" mass="49534">MRRARSTPTRHIQRSSLWRCPRGLLPSLHAGSTSPQHAGSTPSGSSLASNRSRGPLAGAGLSPPGPAAAASGPTPGPDGGGAGGGFVRWGDESTAALTALLRGRRVALLWDVDNVDFWAPRDSAPLQLRRLRNLVERCGGRVEMCRTYGNQATARRLAGVLPLLPRCGLARAVVVAVRPDAADMELAADAEAFALGSGCGSASESGSRSGSGSADPCAATAADDSRRTAAGAAAAAGPGGPGGAAVVVVSQDTDFALPLRRLSEAGVATLVLSPHRPTHKTHVIMEPATYFRRLPLPAACCMALKWEPLPAALTAEETAWAAGLGLGLGLDLGPTAGAWAGPAAGADLGLEMDPRPRHPAVRAEAQAQAAAEKGPGAGMRRSTGGAAAVVEAGAGRARPGPDTETMEEAGVEAGVEAEGVGAGVFQGGGRASVRGCVTRLWVNPTPWPASVEAWGPGGVEGAGVRAGAGEEGTGTGGKAAGRARMMAGRRRGR</sequence>
<dbReference type="OrthoDB" id="550282at2759"/>
<reference evidence="2" key="1">
    <citation type="journal article" date="2020" name="bioRxiv">
        <title>Comparative genomics of Chlamydomonas.</title>
        <authorList>
            <person name="Craig R.J."/>
            <person name="Hasan A.R."/>
            <person name="Ness R.W."/>
            <person name="Keightley P.D."/>
        </authorList>
    </citation>
    <scope>NUCLEOTIDE SEQUENCE</scope>
    <source>
        <strain evidence="2">CCAP 11/70</strain>
    </source>
</reference>
<dbReference type="EMBL" id="JAEHOE010000139">
    <property type="protein sequence ID" value="KAG2484908.1"/>
    <property type="molecule type" value="Genomic_DNA"/>
</dbReference>
<feature type="region of interest" description="Disordered" evidence="1">
    <location>
        <begin position="26"/>
        <end position="87"/>
    </location>
</feature>
<dbReference type="Proteomes" id="UP000612055">
    <property type="component" value="Unassembled WGS sequence"/>
</dbReference>
<dbReference type="PANTHER" id="PTHR40903">
    <property type="entry name" value="GLYCINE-RICH CELL WALL STRUCTURAL PROTEIN 1-LIKE"/>
    <property type="match status" value="1"/>
</dbReference>
<feature type="compositionally biased region" description="Gly residues" evidence="1">
    <location>
        <begin position="77"/>
        <end position="87"/>
    </location>
</feature>
<organism evidence="2 3">
    <name type="scientific">Edaphochlamys debaryana</name>
    <dbReference type="NCBI Taxonomy" id="47281"/>
    <lineage>
        <taxon>Eukaryota</taxon>
        <taxon>Viridiplantae</taxon>
        <taxon>Chlorophyta</taxon>
        <taxon>core chlorophytes</taxon>
        <taxon>Chlorophyceae</taxon>
        <taxon>CS clade</taxon>
        <taxon>Chlamydomonadales</taxon>
        <taxon>Chlamydomonadales incertae sedis</taxon>
        <taxon>Edaphochlamys</taxon>
    </lineage>
</organism>
<feature type="compositionally biased region" description="Polar residues" evidence="1">
    <location>
        <begin position="30"/>
        <end position="52"/>
    </location>
</feature>
<name>A0A835XIW9_9CHLO</name>
<proteinExistence type="predicted"/>
<evidence type="ECO:0000313" key="3">
    <source>
        <dbReference type="Proteomes" id="UP000612055"/>
    </source>
</evidence>
<feature type="compositionally biased region" description="Low complexity" evidence="1">
    <location>
        <begin position="54"/>
        <end position="73"/>
    </location>
</feature>